<evidence type="ECO:0000256" key="1">
    <source>
        <dbReference type="SAM" id="MobiDB-lite"/>
    </source>
</evidence>
<feature type="compositionally biased region" description="Polar residues" evidence="1">
    <location>
        <begin position="226"/>
        <end position="246"/>
    </location>
</feature>
<accession>A0A2V1H2N8</accession>
<feature type="compositionally biased region" description="Polar residues" evidence="1">
    <location>
        <begin position="70"/>
        <end position="81"/>
    </location>
</feature>
<dbReference type="InterPro" id="IPR021973">
    <property type="entry name" value="SprA-related"/>
</dbReference>
<reference evidence="2 3" key="1">
    <citation type="submission" date="2018-04" db="EMBL/GenBank/DDBJ databases">
        <title>Thalassorhabdus spongiae gen. nov., sp. nov., isolated from a marine sponge in South-West Iceland.</title>
        <authorList>
            <person name="Knobloch S."/>
            <person name="Daussin A."/>
            <person name="Johannsson R."/>
            <person name="Marteinsson V.T."/>
        </authorList>
    </citation>
    <scope>NUCLEOTIDE SEQUENCE [LARGE SCALE GENOMIC DNA]</scope>
    <source>
        <strain evidence="2 3">Hp12</strain>
    </source>
</reference>
<feature type="compositionally biased region" description="Polar residues" evidence="1">
    <location>
        <begin position="54"/>
        <end position="63"/>
    </location>
</feature>
<feature type="compositionally biased region" description="Basic and acidic residues" evidence="1">
    <location>
        <begin position="87"/>
        <end position="101"/>
    </location>
</feature>
<dbReference type="OrthoDB" id="9812722at2"/>
<evidence type="ECO:0008006" key="4">
    <source>
        <dbReference type="Google" id="ProtNLM"/>
    </source>
</evidence>
<dbReference type="RefSeq" id="WP_116685826.1">
    <property type="nucleotide sequence ID" value="NZ_CAWNYD010000001.1"/>
</dbReference>
<feature type="region of interest" description="Disordered" evidence="1">
    <location>
        <begin position="19"/>
        <end position="128"/>
    </location>
</feature>
<comment type="caution">
    <text evidence="2">The sequence shown here is derived from an EMBL/GenBank/DDBJ whole genome shotgun (WGS) entry which is preliminary data.</text>
</comment>
<dbReference type="Proteomes" id="UP000244906">
    <property type="component" value="Unassembled WGS sequence"/>
</dbReference>
<evidence type="ECO:0000313" key="2">
    <source>
        <dbReference type="EMBL" id="PVZ72240.1"/>
    </source>
</evidence>
<keyword evidence="3" id="KW-1185">Reference proteome</keyword>
<proteinExistence type="predicted"/>
<sequence>MNIASIGSDNSALYSSCSANRQLQSQDKSVPAVTAEAVHQASEEESISKRPVDSTKQAEQQSALEKKTSKNSPQQQLSQQDLAVVDQLKRRDQEVKTHEQAHISASAGHASSPSFQYEKGPDGRLYAKNGEVSIDTGEISGDPQATVEKMQAVIQAANAPAQPSAQDRKVAAQASVMLNDAMGELADLQQMQQKSEQAELRIVMSDEPVSDQQAVRQVDENKNEHPASSNPQTELVASNPQAPEQKQNAEARLALERKFVDSGVFAKTFPQGSLVSSFL</sequence>
<dbReference type="EMBL" id="QDDL01000001">
    <property type="protein sequence ID" value="PVZ72240.1"/>
    <property type="molecule type" value="Genomic_DNA"/>
</dbReference>
<feature type="compositionally biased region" description="Polar residues" evidence="1">
    <location>
        <begin position="19"/>
        <end position="28"/>
    </location>
</feature>
<dbReference type="AlphaFoldDB" id="A0A2V1H2N8"/>
<dbReference type="Pfam" id="PF12118">
    <property type="entry name" value="SprA-related"/>
    <property type="match status" value="1"/>
</dbReference>
<feature type="compositionally biased region" description="Low complexity" evidence="1">
    <location>
        <begin position="102"/>
        <end position="114"/>
    </location>
</feature>
<gene>
    <name evidence="2" type="ORF">DC094_04295</name>
</gene>
<evidence type="ECO:0000313" key="3">
    <source>
        <dbReference type="Proteomes" id="UP000244906"/>
    </source>
</evidence>
<name>A0A2V1H2N8_9GAMM</name>
<feature type="region of interest" description="Disordered" evidence="1">
    <location>
        <begin position="190"/>
        <end position="250"/>
    </location>
</feature>
<protein>
    <recommendedName>
        <fullName evidence="4">Catalase</fullName>
    </recommendedName>
</protein>
<organism evidence="2 3">
    <name type="scientific">Pelagibaculum spongiae</name>
    <dbReference type="NCBI Taxonomy" id="2080658"/>
    <lineage>
        <taxon>Bacteria</taxon>
        <taxon>Pseudomonadati</taxon>
        <taxon>Pseudomonadota</taxon>
        <taxon>Gammaproteobacteria</taxon>
        <taxon>Oceanospirillales</taxon>
        <taxon>Pelagibaculum</taxon>
    </lineage>
</organism>